<protein>
    <recommendedName>
        <fullName evidence="1">Putative Flp pilus-assembly TadG-like N-terminal domain-containing protein</fullName>
    </recommendedName>
</protein>
<evidence type="ECO:0000259" key="1">
    <source>
        <dbReference type="Pfam" id="PF13400"/>
    </source>
</evidence>
<evidence type="ECO:0000313" key="2">
    <source>
        <dbReference type="EMBL" id="QGG93627.1"/>
    </source>
</evidence>
<sequence>MLPLVALLMLVVAGVAVGVVTVGTVLVDRATARTAADAAALVAALEDDAAARDVAEDNGARLVRVVRLGDEVEVEVAVGRARARARAAAVQEVVPPPARD</sequence>
<dbReference type="InterPro" id="IPR028087">
    <property type="entry name" value="Tad_N"/>
</dbReference>
<reference evidence="2 3" key="1">
    <citation type="submission" date="2019-11" db="EMBL/GenBank/DDBJ databases">
        <authorList>
            <person name="He Y."/>
        </authorList>
    </citation>
    <scope>NUCLEOTIDE SEQUENCE [LARGE SCALE GENOMIC DNA]</scope>
    <source>
        <strain evidence="2 3">SCSIO 58843</strain>
    </source>
</reference>
<dbReference type="RefSeq" id="WP_153757734.1">
    <property type="nucleotide sequence ID" value="NZ_CP045851.1"/>
</dbReference>
<name>A0A5Q2RI04_9ACTN</name>
<dbReference type="KEGG" id="atq:GH723_00035"/>
<organism evidence="2 3">
    <name type="scientific">Actinomarinicola tropica</name>
    <dbReference type="NCBI Taxonomy" id="2789776"/>
    <lineage>
        <taxon>Bacteria</taxon>
        <taxon>Bacillati</taxon>
        <taxon>Actinomycetota</taxon>
        <taxon>Acidimicrobiia</taxon>
        <taxon>Acidimicrobiales</taxon>
        <taxon>Iamiaceae</taxon>
        <taxon>Actinomarinicola</taxon>
    </lineage>
</organism>
<dbReference type="EMBL" id="CP045851">
    <property type="protein sequence ID" value="QGG93627.1"/>
    <property type="molecule type" value="Genomic_DNA"/>
</dbReference>
<proteinExistence type="predicted"/>
<gene>
    <name evidence="2" type="ORF">GH723_00035</name>
</gene>
<keyword evidence="3" id="KW-1185">Reference proteome</keyword>
<dbReference type="Pfam" id="PF13400">
    <property type="entry name" value="Tad"/>
    <property type="match status" value="1"/>
</dbReference>
<dbReference type="Proteomes" id="UP000334019">
    <property type="component" value="Chromosome"/>
</dbReference>
<dbReference type="AlphaFoldDB" id="A0A5Q2RI04"/>
<accession>A0A5Q2RI04</accession>
<feature type="domain" description="Putative Flp pilus-assembly TadG-like N-terminal" evidence="1">
    <location>
        <begin position="4"/>
        <end position="44"/>
    </location>
</feature>
<evidence type="ECO:0000313" key="3">
    <source>
        <dbReference type="Proteomes" id="UP000334019"/>
    </source>
</evidence>